<dbReference type="SUPFAM" id="SSF55785">
    <property type="entry name" value="PYP-like sensor domain (PAS domain)"/>
    <property type="match status" value="2"/>
</dbReference>
<reference evidence="11 12" key="1">
    <citation type="submission" date="2018-04" db="EMBL/GenBank/DDBJ databases">
        <title>Genome sequencing of Gemmobacter.</title>
        <authorList>
            <person name="Yi H."/>
            <person name="Baek M.-G."/>
        </authorList>
    </citation>
    <scope>NUCLEOTIDE SEQUENCE [LARGE SCALE GENOMIC DNA]</scope>
    <source>
        <strain evidence="11 12">HYN0069</strain>
    </source>
</reference>
<dbReference type="CDD" id="cd16922">
    <property type="entry name" value="HATPase_EvgS-ArcB-TorS-like"/>
    <property type="match status" value="1"/>
</dbReference>
<dbReference type="SMART" id="SM00387">
    <property type="entry name" value="HATPase_c"/>
    <property type="match status" value="1"/>
</dbReference>
<evidence type="ECO:0000256" key="7">
    <source>
        <dbReference type="SAM" id="SignalP"/>
    </source>
</evidence>
<name>A0A2S0UMP4_9RHOB</name>
<keyword evidence="6" id="KW-0472">Membrane</keyword>
<dbReference type="CDD" id="cd00156">
    <property type="entry name" value="REC"/>
    <property type="match status" value="1"/>
</dbReference>
<dbReference type="InterPro" id="IPR004358">
    <property type="entry name" value="Sig_transdc_His_kin-like_C"/>
</dbReference>
<dbReference type="Pfam" id="PF00512">
    <property type="entry name" value="HisKA"/>
    <property type="match status" value="1"/>
</dbReference>
<feature type="modified residue" description="4-aspartylphosphate" evidence="5">
    <location>
        <position position="1010"/>
    </location>
</feature>
<dbReference type="CDD" id="cd00082">
    <property type="entry name" value="HisKA"/>
    <property type="match status" value="1"/>
</dbReference>
<feature type="domain" description="Histidine kinase" evidence="8">
    <location>
        <begin position="715"/>
        <end position="940"/>
    </location>
</feature>
<dbReference type="Pfam" id="PF00497">
    <property type="entry name" value="SBP_bac_3"/>
    <property type="match status" value="1"/>
</dbReference>
<dbReference type="PANTHER" id="PTHR45339:SF1">
    <property type="entry name" value="HYBRID SIGNAL TRANSDUCTION HISTIDINE KINASE J"/>
    <property type="match status" value="1"/>
</dbReference>
<evidence type="ECO:0000256" key="6">
    <source>
        <dbReference type="SAM" id="Phobius"/>
    </source>
</evidence>
<dbReference type="InterPro" id="IPR003661">
    <property type="entry name" value="HisK_dim/P_dom"/>
</dbReference>
<dbReference type="InterPro" id="IPR036097">
    <property type="entry name" value="HisK_dim/P_sf"/>
</dbReference>
<dbReference type="SMART" id="SM00091">
    <property type="entry name" value="PAS"/>
    <property type="match status" value="2"/>
</dbReference>
<evidence type="ECO:0000256" key="2">
    <source>
        <dbReference type="ARBA" id="ARBA00012438"/>
    </source>
</evidence>
<dbReference type="SUPFAM" id="SSF52172">
    <property type="entry name" value="CheY-like"/>
    <property type="match status" value="2"/>
</dbReference>
<dbReference type="EMBL" id="CP028918">
    <property type="protein sequence ID" value="AWB49073.1"/>
    <property type="molecule type" value="Genomic_DNA"/>
</dbReference>
<dbReference type="PRINTS" id="PR00344">
    <property type="entry name" value="BCTRLSENSOR"/>
</dbReference>
<keyword evidence="6" id="KW-0812">Transmembrane</keyword>
<feature type="domain" description="Response regulatory" evidence="9">
    <location>
        <begin position="1111"/>
        <end position="1228"/>
    </location>
</feature>
<sequence length="1237" mass="133514">MFCRAFSLAMAFCFGPVPMACAQNTLTDADPARAGVTVVLPDDFPPYVSVDSAGEPEGERIDMWALWSRTTGIPVTIIQRPWPDVLATVARKEADVADAIGITPERLIGLDFGPSHGHADVAIFTAKDLPAVNDIASARGQTVGVLENSQCLDRLQSADVETRSFGSSHDLIYAAVIGELPVFCFQTAPAAYLLAQAGIEDTYRASAPIFTTTLHWTVRKGEKILFDRISDGFRLIAPSQTAAIAARWSGQAAPVLGSFRSGAVLRLLAILVVFLAFALSLAAVLRSRLAKALHARSQIEEKLRQRIREQSCLYEVFLATDNMQRATEEILRDVAEALHKGWPGAESPLVRAELMGHIHDEIGSRDASAALTTPIMMEGKERGRITLLLASGSSDDGSGRMLLGLAASRIAGRTLGATALVMLKKSEERFRRTFQHSAQATAIIQEGRFVNANRAALDLLGYRGDETFLGLTPGEISPRFQPDGEVSAQKAPRMTDDLMRGGASRFEWEHLKRNGESVLVEVLLTAVAEDGRTDIFVLWNDITVKRQAEAALAAYQQTLEAQVAKRTQELTNLYDELQAIFATAKAGIALVRDGCIVTCNPSLASLLLWPHNELIGRTTRAFFYNDAASEDSRIAAYKAMDNGEVYEATTELVRLDGSKVWVRIRATAVEPQNPAKGTVWVLEDISNEYAARCQLAEARDLAVQAARLKSEFLAHMSHELRSPINAVLGFTELLSGTDLAEHQRNFVQKVQASGRHLLLILNDVLDLSKVEAGKLRIEHCQFALPSVLRNAVDTVSKGVADKNIELLVEMDPAVPRTLIGDPLRISQILMNYLSNALKFTPAGTIRLAITPEPAIAGDQPDTCRLRFSVADSGVGMTQEQVARMFQSFSQAEDSTARLYGGTGLGLSISRQLATLMGGEVGVSSVEGNGSTFWAVLPLRSVASVPAEPEPDRRLAGRRILLIDDHPGALGQTAAALGESGANVICAASGSEALAAVAQADADLPDAVVVDLKMPGMNGIAAIRNLREKLGEAMPPAILMTKQGGQETVQLTLAEGIEDLVIKPVDFDALVDKLSVMLKTGAARLSGRHLDTRVSIRRARPGSGPKQSLGKRALVVDDNPINRDLTAAMLGKHGLSVETAENGADGLERLLDQHFDVVFMDNQMPVMGGLEATRRIRALPTEKGQIPIIGLTGRATAEDHQEGIDAGMNDYLVKPVTPEALHEVLARWLLLGVPDPTE</sequence>
<dbReference type="EC" id="2.7.13.3" evidence="2"/>
<dbReference type="SUPFAM" id="SSF47384">
    <property type="entry name" value="Homodimeric domain of signal transducing histidine kinase"/>
    <property type="match status" value="1"/>
</dbReference>
<dbReference type="FunFam" id="3.30.565.10:FF:000010">
    <property type="entry name" value="Sensor histidine kinase RcsC"/>
    <property type="match status" value="1"/>
</dbReference>
<feature type="transmembrane region" description="Helical" evidence="6">
    <location>
        <begin position="263"/>
        <end position="285"/>
    </location>
</feature>
<evidence type="ECO:0000256" key="3">
    <source>
        <dbReference type="ARBA" id="ARBA00022553"/>
    </source>
</evidence>
<dbReference type="PROSITE" id="PS50110">
    <property type="entry name" value="RESPONSE_REGULATORY"/>
    <property type="match status" value="2"/>
</dbReference>
<organism evidence="11 12">
    <name type="scientific">Paragemmobacter aquarius</name>
    <dbReference type="NCBI Taxonomy" id="2169400"/>
    <lineage>
        <taxon>Bacteria</taxon>
        <taxon>Pseudomonadati</taxon>
        <taxon>Pseudomonadota</taxon>
        <taxon>Alphaproteobacteria</taxon>
        <taxon>Rhodobacterales</taxon>
        <taxon>Paracoccaceae</taxon>
        <taxon>Paragemmobacter</taxon>
    </lineage>
</organism>
<feature type="signal peptide" evidence="7">
    <location>
        <begin position="1"/>
        <end position="22"/>
    </location>
</feature>
<dbReference type="SMART" id="SM00448">
    <property type="entry name" value="REC"/>
    <property type="match status" value="2"/>
</dbReference>
<dbReference type="Gene3D" id="3.30.450.20">
    <property type="entry name" value="PAS domain"/>
    <property type="match status" value="2"/>
</dbReference>
<keyword evidence="3 5" id="KW-0597">Phosphoprotein</keyword>
<dbReference type="InterPro" id="IPR005467">
    <property type="entry name" value="His_kinase_dom"/>
</dbReference>
<dbReference type="GO" id="GO:0000155">
    <property type="term" value="F:phosphorelay sensor kinase activity"/>
    <property type="evidence" value="ECO:0007669"/>
    <property type="project" value="InterPro"/>
</dbReference>
<dbReference type="PROSITE" id="PS50113">
    <property type="entry name" value="PAC"/>
    <property type="match status" value="1"/>
</dbReference>
<dbReference type="Gene3D" id="3.40.50.2300">
    <property type="match status" value="2"/>
</dbReference>
<keyword evidence="6" id="KW-1133">Transmembrane helix</keyword>
<dbReference type="Pfam" id="PF13426">
    <property type="entry name" value="PAS_9"/>
    <property type="match status" value="2"/>
</dbReference>
<dbReference type="InterPro" id="IPR011006">
    <property type="entry name" value="CheY-like_superfamily"/>
</dbReference>
<evidence type="ECO:0000256" key="5">
    <source>
        <dbReference type="PROSITE-ProRule" id="PRU00169"/>
    </source>
</evidence>
<keyword evidence="7" id="KW-0732">Signal</keyword>
<dbReference type="Gene3D" id="1.10.287.130">
    <property type="match status" value="1"/>
</dbReference>
<dbReference type="InterPro" id="IPR001638">
    <property type="entry name" value="Solute-binding_3/MltF_N"/>
</dbReference>
<dbReference type="Pfam" id="PF02518">
    <property type="entry name" value="HATPase_c"/>
    <property type="match status" value="1"/>
</dbReference>
<dbReference type="InterPro" id="IPR000014">
    <property type="entry name" value="PAS"/>
</dbReference>
<dbReference type="SMART" id="SM00388">
    <property type="entry name" value="HisKA"/>
    <property type="match status" value="1"/>
</dbReference>
<evidence type="ECO:0000313" key="11">
    <source>
        <dbReference type="EMBL" id="AWB49073.1"/>
    </source>
</evidence>
<dbReference type="PANTHER" id="PTHR45339">
    <property type="entry name" value="HYBRID SIGNAL TRANSDUCTION HISTIDINE KINASE J"/>
    <property type="match status" value="1"/>
</dbReference>
<dbReference type="SMART" id="SM00062">
    <property type="entry name" value="PBPb"/>
    <property type="match status" value="1"/>
</dbReference>
<comment type="catalytic activity">
    <reaction evidence="1">
        <text>ATP + protein L-histidine = ADP + protein N-phospho-L-histidine.</text>
        <dbReference type="EC" id="2.7.13.3"/>
    </reaction>
</comment>
<dbReference type="CDD" id="cd00130">
    <property type="entry name" value="PAS"/>
    <property type="match status" value="2"/>
</dbReference>
<dbReference type="SUPFAM" id="SSF53850">
    <property type="entry name" value="Periplasmic binding protein-like II"/>
    <property type="match status" value="1"/>
</dbReference>
<dbReference type="KEGG" id="geh:HYN69_11685"/>
<evidence type="ECO:0000313" key="12">
    <source>
        <dbReference type="Proteomes" id="UP000244496"/>
    </source>
</evidence>
<keyword evidence="4" id="KW-0902">Two-component regulatory system</keyword>
<dbReference type="InterPro" id="IPR035965">
    <property type="entry name" value="PAS-like_dom_sf"/>
</dbReference>
<feature type="domain" description="Response regulatory" evidence="9">
    <location>
        <begin position="958"/>
        <end position="1077"/>
    </location>
</feature>
<dbReference type="Gene3D" id="3.40.190.10">
    <property type="entry name" value="Periplasmic binding protein-like II"/>
    <property type="match status" value="2"/>
</dbReference>
<feature type="modified residue" description="4-aspartylphosphate" evidence="5">
    <location>
        <position position="1160"/>
    </location>
</feature>
<protein>
    <recommendedName>
        <fullName evidence="2">histidine kinase</fullName>
        <ecNumber evidence="2">2.7.13.3</ecNumber>
    </recommendedName>
</protein>
<accession>A0A2S0UMP4</accession>
<keyword evidence="12" id="KW-1185">Reference proteome</keyword>
<dbReference type="CDD" id="cd17546">
    <property type="entry name" value="REC_hyHK_CKI1_RcsC-like"/>
    <property type="match status" value="1"/>
</dbReference>
<dbReference type="InterPro" id="IPR000700">
    <property type="entry name" value="PAS-assoc_C"/>
</dbReference>
<dbReference type="SUPFAM" id="SSF55874">
    <property type="entry name" value="ATPase domain of HSP90 chaperone/DNA topoisomerase II/histidine kinase"/>
    <property type="match status" value="1"/>
</dbReference>
<proteinExistence type="predicted"/>
<dbReference type="Gene3D" id="3.30.565.10">
    <property type="entry name" value="Histidine kinase-like ATPase, C-terminal domain"/>
    <property type="match status" value="1"/>
</dbReference>
<dbReference type="NCBIfam" id="TIGR00229">
    <property type="entry name" value="sensory_box"/>
    <property type="match status" value="2"/>
</dbReference>
<feature type="chain" id="PRO_5015628636" description="histidine kinase" evidence="7">
    <location>
        <begin position="23"/>
        <end position="1237"/>
    </location>
</feature>
<gene>
    <name evidence="11" type="ORF">HYN69_11685</name>
</gene>
<dbReference type="AlphaFoldDB" id="A0A2S0UMP4"/>
<dbReference type="Proteomes" id="UP000244496">
    <property type="component" value="Chromosome"/>
</dbReference>
<evidence type="ECO:0000256" key="1">
    <source>
        <dbReference type="ARBA" id="ARBA00000085"/>
    </source>
</evidence>
<evidence type="ECO:0000256" key="4">
    <source>
        <dbReference type="ARBA" id="ARBA00023012"/>
    </source>
</evidence>
<evidence type="ECO:0000259" key="8">
    <source>
        <dbReference type="PROSITE" id="PS50109"/>
    </source>
</evidence>
<evidence type="ECO:0000259" key="10">
    <source>
        <dbReference type="PROSITE" id="PS50113"/>
    </source>
</evidence>
<evidence type="ECO:0000259" key="9">
    <source>
        <dbReference type="PROSITE" id="PS50110"/>
    </source>
</evidence>
<dbReference type="InterPro" id="IPR036890">
    <property type="entry name" value="HATPase_C_sf"/>
</dbReference>
<dbReference type="InterPro" id="IPR003594">
    <property type="entry name" value="HATPase_dom"/>
</dbReference>
<dbReference type="InterPro" id="IPR001789">
    <property type="entry name" value="Sig_transdc_resp-reg_receiver"/>
</dbReference>
<dbReference type="PROSITE" id="PS50109">
    <property type="entry name" value="HIS_KIN"/>
    <property type="match status" value="1"/>
</dbReference>
<dbReference type="Pfam" id="PF00072">
    <property type="entry name" value="Response_reg"/>
    <property type="match status" value="2"/>
</dbReference>
<feature type="domain" description="PAC" evidence="10">
    <location>
        <begin position="646"/>
        <end position="697"/>
    </location>
</feature>